<dbReference type="OrthoDB" id="2516665at2759"/>
<reference evidence="1" key="1">
    <citation type="submission" date="2021-03" db="EMBL/GenBank/DDBJ databases">
        <title>Draft genome sequence of rust myrtle Austropuccinia psidii MF-1, a brazilian biotype.</title>
        <authorList>
            <person name="Quecine M.C."/>
            <person name="Pachon D.M.R."/>
            <person name="Bonatelli M.L."/>
            <person name="Correr F.H."/>
            <person name="Franceschini L.M."/>
            <person name="Leite T.F."/>
            <person name="Margarido G.R.A."/>
            <person name="Almeida C.A."/>
            <person name="Ferrarezi J.A."/>
            <person name="Labate C.A."/>
        </authorList>
    </citation>
    <scope>NUCLEOTIDE SEQUENCE</scope>
    <source>
        <strain evidence="1">MF-1</strain>
    </source>
</reference>
<protein>
    <submittedName>
        <fullName evidence="1">Uncharacterized protein</fullName>
    </submittedName>
</protein>
<name>A0A9Q3PA78_9BASI</name>
<proteinExistence type="predicted"/>
<accession>A0A9Q3PA78</accession>
<evidence type="ECO:0000313" key="1">
    <source>
        <dbReference type="EMBL" id="MBW0552321.1"/>
    </source>
</evidence>
<organism evidence="1 2">
    <name type="scientific">Austropuccinia psidii MF-1</name>
    <dbReference type="NCBI Taxonomy" id="1389203"/>
    <lineage>
        <taxon>Eukaryota</taxon>
        <taxon>Fungi</taxon>
        <taxon>Dikarya</taxon>
        <taxon>Basidiomycota</taxon>
        <taxon>Pucciniomycotina</taxon>
        <taxon>Pucciniomycetes</taxon>
        <taxon>Pucciniales</taxon>
        <taxon>Sphaerophragmiaceae</taxon>
        <taxon>Austropuccinia</taxon>
    </lineage>
</organism>
<gene>
    <name evidence="1" type="ORF">O181_092036</name>
</gene>
<sequence>MGGIHSSFSFDLVHKPGKTFTILDGLSRRPKVADEEERERDDFVEEEDWIKPHPGFGLKEVNTIKVGELSRNKTNNIEISIKQEGFGKHMQEFLNSLKNPQSIGKNTSRKIREDQ</sequence>
<keyword evidence="2" id="KW-1185">Reference proteome</keyword>
<evidence type="ECO:0000313" key="2">
    <source>
        <dbReference type="Proteomes" id="UP000765509"/>
    </source>
</evidence>
<dbReference type="EMBL" id="AVOT02058422">
    <property type="protein sequence ID" value="MBW0552321.1"/>
    <property type="molecule type" value="Genomic_DNA"/>
</dbReference>
<dbReference type="AlphaFoldDB" id="A0A9Q3PA78"/>
<dbReference type="Proteomes" id="UP000765509">
    <property type="component" value="Unassembled WGS sequence"/>
</dbReference>
<comment type="caution">
    <text evidence="1">The sequence shown here is derived from an EMBL/GenBank/DDBJ whole genome shotgun (WGS) entry which is preliminary data.</text>
</comment>